<feature type="domain" description="WCX" evidence="1">
    <location>
        <begin position="266"/>
        <end position="342"/>
    </location>
</feature>
<dbReference type="RefSeq" id="WP_027198539.1">
    <property type="nucleotide sequence ID" value="NZ_CP017561.2"/>
</dbReference>
<protein>
    <submittedName>
        <fullName evidence="2">WYL domain-containing protein</fullName>
    </submittedName>
</protein>
<dbReference type="AlphaFoldDB" id="A0A1I9YCN1"/>
<keyword evidence="3" id="KW-1185">Reference proteome</keyword>
<dbReference type="InterPro" id="IPR051534">
    <property type="entry name" value="CBASS_pafABC_assoc_protein"/>
</dbReference>
<evidence type="ECO:0000313" key="3">
    <source>
        <dbReference type="Proteomes" id="UP000179860"/>
    </source>
</evidence>
<reference evidence="2" key="2">
    <citation type="submission" date="2021-06" db="EMBL/GenBank/DDBJ databases">
        <authorList>
            <person name="Rogers T.H."/>
            <person name="Ramsay J.P."/>
            <person name="Wang P."/>
            <person name="Terpolilli J."/>
        </authorList>
    </citation>
    <scope>NUCLEOTIDE SEQUENCE [LARGE SCALE GENOMIC DNA]</scope>
    <source>
        <strain evidence="2">WSM5005</strain>
    </source>
</reference>
<dbReference type="KEGG" id="pspw:BJG93_00590"/>
<dbReference type="PANTHER" id="PTHR34580">
    <property type="match status" value="1"/>
</dbReference>
<dbReference type="OrthoDB" id="8595817at2"/>
<dbReference type="InterPro" id="IPR057727">
    <property type="entry name" value="WCX_dom"/>
</dbReference>
<evidence type="ECO:0000313" key="2">
    <source>
        <dbReference type="EMBL" id="APA84064.1"/>
    </source>
</evidence>
<organism evidence="2 3">
    <name type="scientific">Paraburkholderia sprentiae WSM5005</name>
    <dbReference type="NCBI Taxonomy" id="754502"/>
    <lineage>
        <taxon>Bacteria</taxon>
        <taxon>Pseudomonadati</taxon>
        <taxon>Pseudomonadota</taxon>
        <taxon>Betaproteobacteria</taxon>
        <taxon>Burkholderiales</taxon>
        <taxon>Burkholderiaceae</taxon>
        <taxon>Paraburkholderia</taxon>
    </lineage>
</organism>
<name>A0A1I9YCN1_9BURK</name>
<proteinExistence type="predicted"/>
<dbReference type="Pfam" id="PF25583">
    <property type="entry name" value="WCX"/>
    <property type="match status" value="1"/>
</dbReference>
<evidence type="ECO:0000259" key="1">
    <source>
        <dbReference type="Pfam" id="PF25583"/>
    </source>
</evidence>
<gene>
    <name evidence="2" type="ORF">BJG93_00590</name>
</gene>
<sequence length="349" mass="39985">MLSELDEKILLALPTERDAVPWVSTPTVYARLQEARLDVRYVKKVQRHLEALEAEKLVLSHRDGRELLWQRKPWMEGANRSFNLMGASEAVAFSILKRFAGSKLPEAVVRDIDPLFKAAEVRLSRERPDSRLYRSWPGKLDSVDGSFALIRPPLRTEVFQTVISATFFERELLVGYRPAYKEKQVEEPKVKPLWPLALVESAGVVYMVGHSEPQPEKGKLKPLRTLYRLDRIVSVQESGKGFTYPADFSLQEYVANEQQFNFLPEPPIRLVIAFDNTSGNYLRESPMSKDQELETLPDGRLQVSGTVVPSLKLRWWLRSLGPTVEILAPESLRNEFAQDYETLAKRYKG</sequence>
<dbReference type="Proteomes" id="UP000179860">
    <property type="component" value="Chromosome 1"/>
</dbReference>
<dbReference type="PANTHER" id="PTHR34580:SF1">
    <property type="entry name" value="PROTEIN PAFC"/>
    <property type="match status" value="1"/>
</dbReference>
<accession>A0A1I9YCN1</accession>
<dbReference type="STRING" id="754502.BJG93_00590"/>
<dbReference type="EMBL" id="CP017561">
    <property type="protein sequence ID" value="APA84064.1"/>
    <property type="molecule type" value="Genomic_DNA"/>
</dbReference>
<reference evidence="2" key="1">
    <citation type="submission" date="2016-09" db="EMBL/GenBank/DDBJ databases">
        <title>The Complete Genome of Burkholderia sprentiae wsm5005.</title>
        <authorList>
            <person name="De Meyer S."/>
            <person name="Wang P."/>
            <person name="Terpolilli J."/>
        </authorList>
    </citation>
    <scope>NUCLEOTIDE SEQUENCE [LARGE SCALE GENOMIC DNA]</scope>
    <source>
        <strain evidence="2">WSM5005</strain>
    </source>
</reference>